<feature type="domain" description="Short chain dehydrogenase-like proteobacteria" evidence="1">
    <location>
        <begin position="1"/>
        <end position="97"/>
    </location>
</feature>
<organism evidence="2 3">
    <name type="scientific">Tsuneonella litorea</name>
    <dbReference type="NCBI Taxonomy" id="2976475"/>
    <lineage>
        <taxon>Bacteria</taxon>
        <taxon>Pseudomonadati</taxon>
        <taxon>Pseudomonadota</taxon>
        <taxon>Alphaproteobacteria</taxon>
        <taxon>Sphingomonadales</taxon>
        <taxon>Erythrobacteraceae</taxon>
        <taxon>Tsuneonella</taxon>
    </lineage>
</organism>
<dbReference type="InterPro" id="IPR048623">
    <property type="entry name" value="SDR-like_proteobact"/>
</dbReference>
<gene>
    <name evidence="2" type="ORF">N0B51_05965</name>
</gene>
<dbReference type="Pfam" id="PF21777">
    <property type="entry name" value="SDR-like"/>
    <property type="match status" value="1"/>
</dbReference>
<keyword evidence="3" id="KW-1185">Reference proteome</keyword>
<dbReference type="Proteomes" id="UP001142648">
    <property type="component" value="Unassembled WGS sequence"/>
</dbReference>
<dbReference type="EMBL" id="JAOAMV010000002">
    <property type="protein sequence ID" value="MCT2558522.1"/>
    <property type="molecule type" value="Genomic_DNA"/>
</dbReference>
<reference evidence="2" key="1">
    <citation type="submission" date="2022-09" db="EMBL/GenBank/DDBJ databases">
        <title>The genome sequence of Tsuneonella sp. YG55.</title>
        <authorList>
            <person name="Liu Y."/>
        </authorList>
    </citation>
    <scope>NUCLEOTIDE SEQUENCE</scope>
    <source>
        <strain evidence="2">YG55</strain>
    </source>
</reference>
<accession>A0A9X2W005</accession>
<dbReference type="AlphaFoldDB" id="A0A9X2W005"/>
<sequence length="108" mass="11354">MRIDPLPSSAVEAAAAFHRDGLPPVFKAITETREEVTLVFAPADHTHRAWRLAAVQGLAREHAPLRVNAIAGDDEAAIAAAADYLARSPGVTGQYFVLDGRGAGNPLG</sequence>
<evidence type="ECO:0000259" key="1">
    <source>
        <dbReference type="Pfam" id="PF21777"/>
    </source>
</evidence>
<proteinExistence type="predicted"/>
<name>A0A9X2W005_9SPHN</name>
<comment type="caution">
    <text evidence="2">The sequence shown here is derived from an EMBL/GenBank/DDBJ whole genome shotgun (WGS) entry which is preliminary data.</text>
</comment>
<protein>
    <recommendedName>
        <fullName evidence="1">Short chain dehydrogenase-like proteobacteria domain-containing protein</fullName>
    </recommendedName>
</protein>
<evidence type="ECO:0000313" key="3">
    <source>
        <dbReference type="Proteomes" id="UP001142648"/>
    </source>
</evidence>
<evidence type="ECO:0000313" key="2">
    <source>
        <dbReference type="EMBL" id="MCT2558522.1"/>
    </source>
</evidence>
<dbReference type="RefSeq" id="WP_259961352.1">
    <property type="nucleotide sequence ID" value="NZ_JAOAMV010000002.1"/>
</dbReference>